<feature type="domain" description="SET" evidence="2">
    <location>
        <begin position="386"/>
        <end position="596"/>
    </location>
</feature>
<keyword evidence="4" id="KW-1185">Reference proteome</keyword>
<dbReference type="Gene3D" id="1.25.40.10">
    <property type="entry name" value="Tetratricopeptide repeat domain"/>
    <property type="match status" value="1"/>
</dbReference>
<dbReference type="SUPFAM" id="SSF48452">
    <property type="entry name" value="TPR-like"/>
    <property type="match status" value="1"/>
</dbReference>
<dbReference type="RefSeq" id="XP_024344724.1">
    <property type="nucleotide sequence ID" value="XM_024483839.1"/>
</dbReference>
<dbReference type="Proteomes" id="UP000194127">
    <property type="component" value="Unassembled WGS sequence"/>
</dbReference>
<dbReference type="PANTHER" id="PTHR47643:SF2">
    <property type="entry name" value="TPR DOMAIN PROTEIN (AFU_ORTHOLOGUE AFUA_5G12710)"/>
    <property type="match status" value="1"/>
</dbReference>
<dbReference type="InterPro" id="IPR053209">
    <property type="entry name" value="Gramillin-biosynth_MTr"/>
</dbReference>
<feature type="compositionally biased region" description="Basic and acidic residues" evidence="1">
    <location>
        <begin position="40"/>
        <end position="52"/>
    </location>
</feature>
<dbReference type="EMBL" id="KZ110591">
    <property type="protein sequence ID" value="OSX67930.1"/>
    <property type="molecule type" value="Genomic_DNA"/>
</dbReference>
<evidence type="ECO:0000313" key="3">
    <source>
        <dbReference type="EMBL" id="OSX67930.1"/>
    </source>
</evidence>
<dbReference type="SUPFAM" id="SSF82199">
    <property type="entry name" value="SET domain"/>
    <property type="match status" value="1"/>
</dbReference>
<dbReference type="GeneID" id="36328788"/>
<dbReference type="PANTHER" id="PTHR47643">
    <property type="entry name" value="TPR DOMAIN PROTEIN (AFU_ORTHOLOGUE AFUA_5G12710)"/>
    <property type="match status" value="1"/>
</dbReference>
<organism evidence="3 4">
    <name type="scientific">Postia placenta MAD-698-R-SB12</name>
    <dbReference type="NCBI Taxonomy" id="670580"/>
    <lineage>
        <taxon>Eukaryota</taxon>
        <taxon>Fungi</taxon>
        <taxon>Dikarya</taxon>
        <taxon>Basidiomycota</taxon>
        <taxon>Agaricomycotina</taxon>
        <taxon>Agaricomycetes</taxon>
        <taxon>Polyporales</taxon>
        <taxon>Adustoporiaceae</taxon>
        <taxon>Rhodonia</taxon>
    </lineage>
</organism>
<dbReference type="Pfam" id="PF00856">
    <property type="entry name" value="SET"/>
    <property type="match status" value="1"/>
</dbReference>
<dbReference type="AlphaFoldDB" id="A0A1X6NHD8"/>
<accession>A0A1X6NHD8</accession>
<name>A0A1X6NHD8_9APHY</name>
<dbReference type="InterPro" id="IPR046341">
    <property type="entry name" value="SET_dom_sf"/>
</dbReference>
<dbReference type="InterPro" id="IPR001214">
    <property type="entry name" value="SET_dom"/>
</dbReference>
<dbReference type="PROSITE" id="PS50280">
    <property type="entry name" value="SET"/>
    <property type="match status" value="1"/>
</dbReference>
<evidence type="ECO:0000256" key="1">
    <source>
        <dbReference type="SAM" id="MobiDB-lite"/>
    </source>
</evidence>
<dbReference type="InterPro" id="IPR011990">
    <property type="entry name" value="TPR-like_helical_dom_sf"/>
</dbReference>
<gene>
    <name evidence="3" type="ORF">POSPLADRAFT_1129397</name>
</gene>
<reference evidence="3 4" key="1">
    <citation type="submission" date="2017-04" db="EMBL/GenBank/DDBJ databases">
        <title>Genome Sequence of the Model Brown-Rot Fungus Postia placenta SB12.</title>
        <authorList>
            <consortium name="DOE Joint Genome Institute"/>
            <person name="Gaskell J."/>
            <person name="Kersten P."/>
            <person name="Larrondo L.F."/>
            <person name="Canessa P."/>
            <person name="Martinez D."/>
            <person name="Hibbett D."/>
            <person name="Schmoll M."/>
            <person name="Kubicek C.P."/>
            <person name="Martinez A.T."/>
            <person name="Yadav J."/>
            <person name="Master E."/>
            <person name="Magnuson J.K."/>
            <person name="James T."/>
            <person name="Yaver D."/>
            <person name="Berka R."/>
            <person name="Labutti K."/>
            <person name="Lipzen A."/>
            <person name="Aerts A."/>
            <person name="Barry K."/>
            <person name="Henrissat B."/>
            <person name="Blanchette R."/>
            <person name="Grigoriev I."/>
            <person name="Cullen D."/>
        </authorList>
    </citation>
    <scope>NUCLEOTIDE SEQUENCE [LARGE SCALE GENOMIC DNA]</scope>
    <source>
        <strain evidence="3 4">MAD-698-R-SB12</strain>
    </source>
</reference>
<feature type="region of interest" description="Disordered" evidence="1">
    <location>
        <begin position="31"/>
        <end position="52"/>
    </location>
</feature>
<protein>
    <recommendedName>
        <fullName evidence="2">SET domain-containing protein</fullName>
    </recommendedName>
</protein>
<evidence type="ECO:0000313" key="4">
    <source>
        <dbReference type="Proteomes" id="UP000194127"/>
    </source>
</evidence>
<proteinExistence type="predicted"/>
<dbReference type="OrthoDB" id="5945798at2759"/>
<dbReference type="Gene3D" id="2.170.270.10">
    <property type="entry name" value="SET domain"/>
    <property type="match status" value="1"/>
</dbReference>
<evidence type="ECO:0000259" key="2">
    <source>
        <dbReference type="PROSITE" id="PS50280"/>
    </source>
</evidence>
<sequence length="799" mass="89255">MYQAAADSLVARLGITYEKVSELQEEANVGIHDLGGSRPPDVHPGRPPKETRDAVARYKEWLKEDKSFEPMPLPQSEAPREILVLNQLGLRHSIEKEQNMGYSKMVPAYMIFAGFQRPFSASPLSQLRRNARAKDTYCNAFQSLPRTQQLMTDSRAMRICTIETIVEDPDGDARGLWLYHFPTTYDCKQEYLDALFPMGTILAIREPTLNAPAQGRCSTIGIDSPSDIILIDRFNDILKDITWSSGMGWKNVGNEHFKAERWLPAAIAYSHGLRADPEAADLRCNRVEAYLRLEWYSGASADARRVQATPGVPAALRDKAVLREAKAEYGRGHYDAAKAQFEEYKLTHPKDVEIADWVARCRKRQAERDTGKYDWAYLFRHAQRDPRLDVAAFKGSIQVQPMTHRGGGRGIAATRDIKVGELLLVSKPFASVFEQDFNTQEVLQHADVRSGIELSREQSALGSKVIHKLYGNPELHNIVFDLFASHEYPDPPLAYPPPVSTDPVFVDALVPALDIDLPRLEAILILNDFSITQLGPQYLPAQQPSKRGSPLGLYPMAAMFNHACLANAVWHTIGDVMIVRAVMQIAAGEEITIPYVGGSQKARHEILTRIMTEECRCELCEDERGEDPEQKQARARLMECIGGEWGRAYDMPVPQLRRWTDELAATFAPSCGWVRRDLGLAYETLGEVLKSKKTPALVKEAGECFMKALECYGFVLLDKKATAVQSAKAAATLPIEIAIIPTTIASTLGSRDSADAKRWLMAALWITNRMLGGGKSLFIQMFEPVLDALKLKKLAEKSL</sequence>
<dbReference type="STRING" id="670580.A0A1X6NHD8"/>